<proteinExistence type="predicted"/>
<feature type="domain" description="FAD-binding FR-type" evidence="3">
    <location>
        <begin position="48"/>
        <end position="163"/>
    </location>
</feature>
<name>A0AAE0SCW8_9BIVA</name>
<dbReference type="PANTHER" id="PTHR46505">
    <property type="entry name" value="OXIDOREDUCTASE NAD-BINDING DOMAIN-CONTAINING PROTEIN 1"/>
    <property type="match status" value="1"/>
</dbReference>
<dbReference type="Gene3D" id="3.40.50.80">
    <property type="entry name" value="Nucleotide-binding domain of ferredoxin-NADP reductase (FNR) module"/>
    <property type="match status" value="1"/>
</dbReference>
<evidence type="ECO:0000256" key="1">
    <source>
        <dbReference type="ARBA" id="ARBA00023002"/>
    </source>
</evidence>
<keyword evidence="5" id="KW-1185">Reference proteome</keyword>
<reference evidence="4" key="2">
    <citation type="journal article" date="2021" name="Genome Biol. Evol.">
        <title>Developing a high-quality reference genome for a parasitic bivalve with doubly uniparental inheritance (Bivalvia: Unionida).</title>
        <authorList>
            <person name="Smith C.H."/>
        </authorList>
    </citation>
    <scope>NUCLEOTIDE SEQUENCE</scope>
    <source>
        <strain evidence="4">CHS0354</strain>
        <tissue evidence="4">Mantle</tissue>
    </source>
</reference>
<dbReference type="InterPro" id="IPR052128">
    <property type="entry name" value="Oxidoreductase_NAD-binding"/>
</dbReference>
<keyword evidence="1" id="KW-0560">Oxidoreductase</keyword>
<organism evidence="4 5">
    <name type="scientific">Potamilus streckersoni</name>
    <dbReference type="NCBI Taxonomy" id="2493646"/>
    <lineage>
        <taxon>Eukaryota</taxon>
        <taxon>Metazoa</taxon>
        <taxon>Spiralia</taxon>
        <taxon>Lophotrochozoa</taxon>
        <taxon>Mollusca</taxon>
        <taxon>Bivalvia</taxon>
        <taxon>Autobranchia</taxon>
        <taxon>Heteroconchia</taxon>
        <taxon>Palaeoheterodonta</taxon>
        <taxon>Unionida</taxon>
        <taxon>Unionoidea</taxon>
        <taxon>Unionidae</taxon>
        <taxon>Ambleminae</taxon>
        <taxon>Lampsilini</taxon>
        <taxon>Potamilus</taxon>
    </lineage>
</organism>
<dbReference type="PROSITE" id="PS51384">
    <property type="entry name" value="FAD_FR"/>
    <property type="match status" value="1"/>
</dbReference>
<dbReference type="SUPFAM" id="SSF52343">
    <property type="entry name" value="Ferredoxin reductase-like, C-terminal NADP-linked domain"/>
    <property type="match status" value="1"/>
</dbReference>
<evidence type="ECO:0000259" key="3">
    <source>
        <dbReference type="PROSITE" id="PS51384"/>
    </source>
</evidence>
<dbReference type="SUPFAM" id="SSF63380">
    <property type="entry name" value="Riboflavin synthase domain-like"/>
    <property type="match status" value="1"/>
</dbReference>
<protein>
    <recommendedName>
        <fullName evidence="3">FAD-binding FR-type domain-containing protein</fullName>
    </recommendedName>
</protein>
<dbReference type="EMBL" id="JAEAOA010002360">
    <property type="protein sequence ID" value="KAK3589566.1"/>
    <property type="molecule type" value="Genomic_DNA"/>
</dbReference>
<dbReference type="GO" id="GO:0005739">
    <property type="term" value="C:mitochondrion"/>
    <property type="evidence" value="ECO:0007669"/>
    <property type="project" value="TreeGrafter"/>
</dbReference>
<dbReference type="AlphaFoldDB" id="A0AAE0SCW8"/>
<evidence type="ECO:0000313" key="4">
    <source>
        <dbReference type="EMBL" id="KAK3589566.1"/>
    </source>
</evidence>
<evidence type="ECO:0000256" key="2">
    <source>
        <dbReference type="ARBA" id="ARBA00023027"/>
    </source>
</evidence>
<evidence type="ECO:0000313" key="5">
    <source>
        <dbReference type="Proteomes" id="UP001195483"/>
    </source>
</evidence>
<accession>A0AAE0SCW8</accession>
<dbReference type="InterPro" id="IPR039261">
    <property type="entry name" value="FNR_nucleotide-bd"/>
</dbReference>
<keyword evidence="2" id="KW-0520">NAD</keyword>
<dbReference type="InterPro" id="IPR017927">
    <property type="entry name" value="FAD-bd_FR_type"/>
</dbReference>
<dbReference type="PANTHER" id="PTHR46505:SF1">
    <property type="entry name" value="OXIDOREDUCTASE NAD-BINDING DOMAIN-CONTAINING PROTEIN 1"/>
    <property type="match status" value="1"/>
</dbReference>
<reference evidence="4" key="1">
    <citation type="journal article" date="2021" name="Genome Biol. Evol.">
        <title>A High-Quality Reference Genome for a Parasitic Bivalve with Doubly Uniparental Inheritance (Bivalvia: Unionida).</title>
        <authorList>
            <person name="Smith C.H."/>
        </authorList>
    </citation>
    <scope>NUCLEOTIDE SEQUENCE</scope>
    <source>
        <strain evidence="4">CHS0354</strain>
    </source>
</reference>
<sequence>MHCFCFIRLYLPSKLRSCLFTDLKKHFTNIMAAKGDHMDRTAYNTREDVVSIATVIDMREETRTVKGLSLKIHDKRLKFKAGQWVDMFIPNVPKVGGFSICSSPGKLEREGILDLAVKYSTHPPAHWVHTQMKLLEIRQTYSHIRYQFHVTREQRTDSGFHYRRIDHEDISQALQWLNKNKVKAFICGPSPMLEDMERHIHSLGVANSAIMYEKWW</sequence>
<gene>
    <name evidence="4" type="ORF">CHS0354_043021</name>
</gene>
<reference evidence="4" key="3">
    <citation type="submission" date="2023-05" db="EMBL/GenBank/DDBJ databases">
        <authorList>
            <person name="Smith C.H."/>
        </authorList>
    </citation>
    <scope>NUCLEOTIDE SEQUENCE</scope>
    <source>
        <strain evidence="4">CHS0354</strain>
        <tissue evidence="4">Mantle</tissue>
    </source>
</reference>
<comment type="caution">
    <text evidence="4">The sequence shown here is derived from an EMBL/GenBank/DDBJ whole genome shotgun (WGS) entry which is preliminary data.</text>
</comment>
<dbReference type="InterPro" id="IPR017938">
    <property type="entry name" value="Riboflavin_synthase-like_b-brl"/>
</dbReference>
<dbReference type="GO" id="GO:0016491">
    <property type="term" value="F:oxidoreductase activity"/>
    <property type="evidence" value="ECO:0007669"/>
    <property type="project" value="UniProtKB-KW"/>
</dbReference>
<dbReference type="Proteomes" id="UP001195483">
    <property type="component" value="Unassembled WGS sequence"/>
</dbReference>